<dbReference type="CDD" id="cd05911">
    <property type="entry name" value="Firefly_Luc_like"/>
    <property type="match status" value="1"/>
</dbReference>
<evidence type="ECO:0000259" key="1">
    <source>
        <dbReference type="Pfam" id="PF00501"/>
    </source>
</evidence>
<dbReference type="SUPFAM" id="SSF56801">
    <property type="entry name" value="Acetyl-CoA synthetase-like"/>
    <property type="match status" value="1"/>
</dbReference>
<evidence type="ECO:0000259" key="2">
    <source>
        <dbReference type="Pfam" id="PF13193"/>
    </source>
</evidence>
<dbReference type="Proteomes" id="UP000664534">
    <property type="component" value="Unassembled WGS sequence"/>
</dbReference>
<dbReference type="Pfam" id="PF00501">
    <property type="entry name" value="AMP-binding"/>
    <property type="match status" value="1"/>
</dbReference>
<dbReference type="Gene3D" id="3.30.300.30">
    <property type="match status" value="1"/>
</dbReference>
<dbReference type="GO" id="GO:0016405">
    <property type="term" value="F:CoA-ligase activity"/>
    <property type="evidence" value="ECO:0007669"/>
    <property type="project" value="TreeGrafter"/>
</dbReference>
<dbReference type="PANTHER" id="PTHR24096">
    <property type="entry name" value="LONG-CHAIN-FATTY-ACID--COA LIGASE"/>
    <property type="match status" value="1"/>
</dbReference>
<dbReference type="Pfam" id="PF13193">
    <property type="entry name" value="AMP-binding_C"/>
    <property type="match status" value="1"/>
</dbReference>
<evidence type="ECO:0000313" key="3">
    <source>
        <dbReference type="EMBL" id="CAF9905670.1"/>
    </source>
</evidence>
<dbReference type="Gene3D" id="3.40.50.980">
    <property type="match status" value="2"/>
</dbReference>
<proteinExistence type="predicted"/>
<protein>
    <submittedName>
        <fullName evidence="3">Uncharacterized protein</fullName>
    </submittedName>
</protein>
<dbReference type="OrthoDB" id="6509636at2759"/>
<feature type="domain" description="AMP-binding enzyme C-terminal" evidence="2">
    <location>
        <begin position="446"/>
        <end position="526"/>
    </location>
</feature>
<organism evidence="3 4">
    <name type="scientific">Imshaugia aleurites</name>
    <dbReference type="NCBI Taxonomy" id="172621"/>
    <lineage>
        <taxon>Eukaryota</taxon>
        <taxon>Fungi</taxon>
        <taxon>Dikarya</taxon>
        <taxon>Ascomycota</taxon>
        <taxon>Pezizomycotina</taxon>
        <taxon>Lecanoromycetes</taxon>
        <taxon>OSLEUM clade</taxon>
        <taxon>Lecanoromycetidae</taxon>
        <taxon>Lecanorales</taxon>
        <taxon>Lecanorineae</taxon>
        <taxon>Parmeliaceae</taxon>
        <taxon>Imshaugia</taxon>
    </lineage>
</organism>
<reference evidence="3" key="1">
    <citation type="submission" date="2021-03" db="EMBL/GenBank/DDBJ databases">
        <authorList>
            <person name="Tagirdzhanova G."/>
        </authorList>
    </citation>
    <scope>NUCLEOTIDE SEQUENCE</scope>
</reference>
<dbReference type="InterPro" id="IPR045851">
    <property type="entry name" value="AMP-bd_C_sf"/>
</dbReference>
<name>A0A8H3EHF1_9LECA</name>
<evidence type="ECO:0000313" key="4">
    <source>
        <dbReference type="Proteomes" id="UP000664534"/>
    </source>
</evidence>
<gene>
    <name evidence="3" type="ORF">IMSHALPRED_003921</name>
</gene>
<dbReference type="AlphaFoldDB" id="A0A8H3EHF1"/>
<accession>A0A8H3EHF1</accession>
<keyword evidence="4" id="KW-1185">Reference proteome</keyword>
<comment type="caution">
    <text evidence="3">The sequence shown here is derived from an EMBL/GenBank/DDBJ whole genome shotgun (WGS) entry which is preliminary data.</text>
</comment>
<dbReference type="InterPro" id="IPR000873">
    <property type="entry name" value="AMP-dep_synth/lig_dom"/>
</dbReference>
<dbReference type="InterPro" id="IPR025110">
    <property type="entry name" value="AMP-bd_C"/>
</dbReference>
<dbReference type="Gene3D" id="2.30.38.10">
    <property type="entry name" value="Luciferase, Domain 3"/>
    <property type="match status" value="1"/>
</dbReference>
<dbReference type="EMBL" id="CAJPDT010000002">
    <property type="protein sequence ID" value="CAF9905670.1"/>
    <property type="molecule type" value="Genomic_DNA"/>
</dbReference>
<sequence>MVFIAEQTVPVPKKDLISWIFDEIPYDQDKPIYIDAANPKRSLSANEARIIVRKLVAGLRKWGVRPGQKDVVCLHAFNDIMYPLLFLGIIGAGGIFAGTNPSNTSYEIAHHLRTSATKFIITEPEMLERVLEATKDCKIATSNILILDVLDQAVPEKCSSWNTLLEHGEQDWVRFNDLETAKTTEAAHLFSSGTTGLPKAAIISHHNLVAQHALMWGDEERDYPIKRLLVMPMFHVGALPVALCTSLKAGHVGVVMRRFDLANFLSNIERFQITDLAMVPPMVIATVMAPFTKDYNLKSVKSAMIGAAPLDKGPQMKFQELIGAEAPCTQVYGMTEATCIVTRIKWPEKDITGSVGRTIPNLDMKIVDDNGADITDYNVTGEICVRGPTVIPGYLHNPVGNQAFNPEGFYHTGDVGYCDPKSKLWYIVDRKKELIKVRAWQVAPPELEAVLLSHPHIVDAAVIGVEFVRDEGQLPRAYVVRRSGPGGDSLNEEKVKKFMEEKLAKYKELAGGVKFVNVIPKSASGKILKRLLRDEAKREMSAKL</sequence>
<feature type="domain" description="AMP-dependent synthetase/ligase" evidence="1">
    <location>
        <begin position="28"/>
        <end position="395"/>
    </location>
</feature>
<dbReference type="PANTHER" id="PTHR24096:SF265">
    <property type="entry name" value="ENZYME, PUTATIVE (AFU_ORTHOLOGUE AFUA_5G14270)-RELATED"/>
    <property type="match status" value="1"/>
</dbReference>
<dbReference type="GO" id="GO:0019748">
    <property type="term" value="P:secondary metabolic process"/>
    <property type="evidence" value="ECO:0007669"/>
    <property type="project" value="TreeGrafter"/>
</dbReference>